<feature type="region of interest" description="Disordered" evidence="1">
    <location>
        <begin position="40"/>
        <end position="114"/>
    </location>
</feature>
<protein>
    <submittedName>
        <fullName evidence="2">Uncharacterized protein</fullName>
    </submittedName>
</protein>
<proteinExistence type="predicted"/>
<gene>
    <name evidence="2" type="ORF">PECUL_23A055869</name>
</gene>
<feature type="compositionally biased region" description="Basic residues" evidence="1">
    <location>
        <begin position="64"/>
        <end position="75"/>
    </location>
</feature>
<accession>A0AAD1S5V5</accession>
<dbReference type="Proteomes" id="UP001295444">
    <property type="component" value="Chromosome 05"/>
</dbReference>
<evidence type="ECO:0000256" key="1">
    <source>
        <dbReference type="SAM" id="MobiDB-lite"/>
    </source>
</evidence>
<sequence length="148" mass="16564">MADAEDPTPGYGGVMSRTLSFLDKLLSDFWGTLSLRQPVPDLQTTQDHPPKPGLRQPQTWRGTKTVRKWRRRPGRRSMEGGKRRPASARGAYRAGSWKIKQDKPGRGEQGISKKKPYNMDSVSILSGSICLLIHPITWYCTLPMTGIG</sequence>
<dbReference type="AlphaFoldDB" id="A0AAD1S5V5"/>
<dbReference type="EMBL" id="OW240916">
    <property type="protein sequence ID" value="CAH2293369.1"/>
    <property type="molecule type" value="Genomic_DNA"/>
</dbReference>
<reference evidence="2" key="1">
    <citation type="submission" date="2022-03" db="EMBL/GenBank/DDBJ databases">
        <authorList>
            <person name="Alioto T."/>
            <person name="Alioto T."/>
            <person name="Gomez Garrido J."/>
        </authorList>
    </citation>
    <scope>NUCLEOTIDE SEQUENCE</scope>
</reference>
<organism evidence="2 3">
    <name type="scientific">Pelobates cultripes</name>
    <name type="common">Western spadefoot toad</name>
    <dbReference type="NCBI Taxonomy" id="61616"/>
    <lineage>
        <taxon>Eukaryota</taxon>
        <taxon>Metazoa</taxon>
        <taxon>Chordata</taxon>
        <taxon>Craniata</taxon>
        <taxon>Vertebrata</taxon>
        <taxon>Euteleostomi</taxon>
        <taxon>Amphibia</taxon>
        <taxon>Batrachia</taxon>
        <taxon>Anura</taxon>
        <taxon>Pelobatoidea</taxon>
        <taxon>Pelobatidae</taxon>
        <taxon>Pelobates</taxon>
    </lineage>
</organism>
<evidence type="ECO:0000313" key="3">
    <source>
        <dbReference type="Proteomes" id="UP001295444"/>
    </source>
</evidence>
<evidence type="ECO:0000313" key="2">
    <source>
        <dbReference type="EMBL" id="CAH2293369.1"/>
    </source>
</evidence>
<name>A0AAD1S5V5_PELCU</name>
<keyword evidence="3" id="KW-1185">Reference proteome</keyword>